<dbReference type="STRING" id="50429.A0A2B4SJH2"/>
<dbReference type="EC" id="2.6.1.44" evidence="3"/>
<keyword evidence="11" id="KW-1185">Reference proteome</keyword>
<dbReference type="CDD" id="cd06451">
    <property type="entry name" value="AGAT_like"/>
    <property type="match status" value="1"/>
</dbReference>
<keyword evidence="6" id="KW-0663">Pyridoxal phosphate</keyword>
<dbReference type="GO" id="GO:0004760">
    <property type="term" value="F:L-serine-pyruvate transaminase activity"/>
    <property type="evidence" value="ECO:0007669"/>
    <property type="project" value="TreeGrafter"/>
</dbReference>
<evidence type="ECO:0000259" key="9">
    <source>
        <dbReference type="Pfam" id="PF00266"/>
    </source>
</evidence>
<dbReference type="InterPro" id="IPR015422">
    <property type="entry name" value="PyrdxlP-dep_Trfase_small"/>
</dbReference>
<evidence type="ECO:0000256" key="2">
    <source>
        <dbReference type="ARBA" id="ARBA00009236"/>
    </source>
</evidence>
<evidence type="ECO:0000256" key="4">
    <source>
        <dbReference type="ARBA" id="ARBA00022576"/>
    </source>
</evidence>
<dbReference type="Gene3D" id="3.90.1150.10">
    <property type="entry name" value="Aspartate Aminotransferase, domain 1"/>
    <property type="match status" value="1"/>
</dbReference>
<comment type="caution">
    <text evidence="10">The sequence shown here is derived from an EMBL/GenBank/DDBJ whole genome shotgun (WGS) entry which is preliminary data.</text>
</comment>
<dbReference type="GO" id="GO:0019265">
    <property type="term" value="P:glycine biosynthetic process, by transamination of glyoxylate"/>
    <property type="evidence" value="ECO:0007669"/>
    <property type="project" value="TreeGrafter"/>
</dbReference>
<dbReference type="InterPro" id="IPR000192">
    <property type="entry name" value="Aminotrans_V_dom"/>
</dbReference>
<dbReference type="GO" id="GO:0008453">
    <property type="term" value="F:alanine-glyoxylate transaminase activity"/>
    <property type="evidence" value="ECO:0007669"/>
    <property type="project" value="UniProtKB-EC"/>
</dbReference>
<organism evidence="10 11">
    <name type="scientific">Stylophora pistillata</name>
    <name type="common">Smooth cauliflower coral</name>
    <dbReference type="NCBI Taxonomy" id="50429"/>
    <lineage>
        <taxon>Eukaryota</taxon>
        <taxon>Metazoa</taxon>
        <taxon>Cnidaria</taxon>
        <taxon>Anthozoa</taxon>
        <taxon>Hexacorallia</taxon>
        <taxon>Scleractinia</taxon>
        <taxon>Astrocoeniina</taxon>
        <taxon>Pocilloporidae</taxon>
        <taxon>Stylophora</taxon>
    </lineage>
</organism>
<dbReference type="Proteomes" id="UP000225706">
    <property type="component" value="Unassembled WGS sequence"/>
</dbReference>
<sequence length="445" mass="49645">MAHTRSLLWKLNLQASSQAGRMGRRGVPIPTRLPHLYAKTKEYSSTANKMAEWRTKVPVPKQLLEPLDLPSVHLFGPGPANPSLRTYNAHAMPLLGHLHPEFCKVMDETKAGLKYVFQTNNAYTLAITGSGHAAMEAAIMNLVERGERILVCVNGLWGNRARDIAERQGCDVQAIEKPPGEYHTYGEIEQGLKDYKPSVLFLVHSESSSGICQPLDGIGALCHRYNCLIIVDTVASLGGTPFFTDDWDLDCVYTGSQKCLGAPPGISPITFSPRAIAKVNSREFKVPSFYLDIKELGNYWGCDEGPRRYQHTGAVSLVYALRESLAQIAEEGLENSWKRHHNTIEHLWAGLEEMGLRMFVKDKAMRLPTVTSIRIPEGFPDWKAVPTYLMKKHKIELVGGLGPTLGKVWRVGFMGHNSSLENVDKFLRLFKEALEAVKNRPKSQI</sequence>
<dbReference type="AlphaFoldDB" id="A0A2B4SJH2"/>
<evidence type="ECO:0000256" key="7">
    <source>
        <dbReference type="RuleBase" id="RU004075"/>
    </source>
</evidence>
<accession>A0A2B4SJH2</accession>
<dbReference type="EMBL" id="LSMT01000078">
    <property type="protein sequence ID" value="PFX28728.1"/>
    <property type="molecule type" value="Genomic_DNA"/>
</dbReference>
<dbReference type="InterPro" id="IPR015424">
    <property type="entry name" value="PyrdxlP-dep_Trfase"/>
</dbReference>
<evidence type="ECO:0000256" key="1">
    <source>
        <dbReference type="ARBA" id="ARBA00001933"/>
    </source>
</evidence>
<comment type="similarity">
    <text evidence="2 7">Belongs to the class-V pyridoxal-phosphate-dependent aminotransferase family.</text>
</comment>
<keyword evidence="5 10" id="KW-0808">Transferase</keyword>
<keyword evidence="4 10" id="KW-0032">Aminotransferase</keyword>
<evidence type="ECO:0000256" key="3">
    <source>
        <dbReference type="ARBA" id="ARBA00013049"/>
    </source>
</evidence>
<dbReference type="OrthoDB" id="7403325at2759"/>
<comment type="cofactor">
    <cofactor evidence="1 8">
        <name>pyridoxal 5'-phosphate</name>
        <dbReference type="ChEBI" id="CHEBI:597326"/>
    </cofactor>
</comment>
<reference evidence="11" key="1">
    <citation type="journal article" date="2017" name="bioRxiv">
        <title>Comparative analysis of the genomes of Stylophora pistillata and Acropora digitifera provides evidence for extensive differences between species of corals.</title>
        <authorList>
            <person name="Voolstra C.R."/>
            <person name="Li Y."/>
            <person name="Liew Y.J."/>
            <person name="Baumgarten S."/>
            <person name="Zoccola D."/>
            <person name="Flot J.-F."/>
            <person name="Tambutte S."/>
            <person name="Allemand D."/>
            <person name="Aranda M."/>
        </authorList>
    </citation>
    <scope>NUCLEOTIDE SEQUENCE [LARGE SCALE GENOMIC DNA]</scope>
</reference>
<dbReference type="Gene3D" id="3.40.640.10">
    <property type="entry name" value="Type I PLP-dependent aspartate aminotransferase-like (Major domain)"/>
    <property type="match status" value="1"/>
</dbReference>
<dbReference type="PANTHER" id="PTHR21152">
    <property type="entry name" value="AMINOTRANSFERASE CLASS V"/>
    <property type="match status" value="1"/>
</dbReference>
<keyword evidence="10" id="KW-0670">Pyruvate</keyword>
<gene>
    <name evidence="10" type="primary">AGXT</name>
    <name evidence="10" type="ORF">AWC38_SpisGene6533</name>
</gene>
<dbReference type="FunFam" id="3.90.1150.10:FF:000039">
    <property type="entry name" value="Serine--pyruvate aminotransferase"/>
    <property type="match status" value="1"/>
</dbReference>
<dbReference type="InterPro" id="IPR015421">
    <property type="entry name" value="PyrdxlP-dep_Trfase_major"/>
</dbReference>
<dbReference type="FunFam" id="3.40.640.10:FF:000027">
    <property type="entry name" value="Serine--pyruvate aminotransferase, mitochondrial"/>
    <property type="match status" value="1"/>
</dbReference>
<dbReference type="InterPro" id="IPR020578">
    <property type="entry name" value="Aminotrans_V_PyrdxlP_BS"/>
</dbReference>
<dbReference type="SUPFAM" id="SSF53383">
    <property type="entry name" value="PLP-dependent transferases"/>
    <property type="match status" value="1"/>
</dbReference>
<evidence type="ECO:0000256" key="6">
    <source>
        <dbReference type="ARBA" id="ARBA00022898"/>
    </source>
</evidence>
<dbReference type="GO" id="GO:0005777">
    <property type="term" value="C:peroxisome"/>
    <property type="evidence" value="ECO:0007669"/>
    <property type="project" value="TreeGrafter"/>
</dbReference>
<evidence type="ECO:0000313" key="10">
    <source>
        <dbReference type="EMBL" id="PFX28728.1"/>
    </source>
</evidence>
<proteinExistence type="inferred from homology"/>
<name>A0A2B4SJH2_STYPI</name>
<evidence type="ECO:0000256" key="5">
    <source>
        <dbReference type="ARBA" id="ARBA00022679"/>
    </source>
</evidence>
<dbReference type="PANTHER" id="PTHR21152:SF40">
    <property type="entry name" value="ALANINE--GLYOXYLATE AMINOTRANSFERASE"/>
    <property type="match status" value="1"/>
</dbReference>
<evidence type="ECO:0000256" key="8">
    <source>
        <dbReference type="RuleBase" id="RU004504"/>
    </source>
</evidence>
<dbReference type="PROSITE" id="PS00595">
    <property type="entry name" value="AA_TRANSFER_CLASS_5"/>
    <property type="match status" value="1"/>
</dbReference>
<protein>
    <recommendedName>
        <fullName evidence="3">alanine--glyoxylate transaminase</fullName>
        <ecNumber evidence="3">2.6.1.44</ecNumber>
    </recommendedName>
</protein>
<dbReference type="Pfam" id="PF00266">
    <property type="entry name" value="Aminotran_5"/>
    <property type="match status" value="1"/>
</dbReference>
<evidence type="ECO:0000313" key="11">
    <source>
        <dbReference type="Proteomes" id="UP000225706"/>
    </source>
</evidence>
<feature type="domain" description="Aminotransferase class V" evidence="9">
    <location>
        <begin position="85"/>
        <end position="425"/>
    </location>
</feature>